<dbReference type="Proteomes" id="UP000692816">
    <property type="component" value="Chromosome"/>
</dbReference>
<gene>
    <name evidence="1" type="ORF">J4P68_0015435</name>
</gene>
<organism evidence="1 2">
    <name type="scientific">Bradyrhizobium quebecense</name>
    <dbReference type="NCBI Taxonomy" id="2748629"/>
    <lineage>
        <taxon>Bacteria</taxon>
        <taxon>Pseudomonadati</taxon>
        <taxon>Pseudomonadota</taxon>
        <taxon>Alphaproteobacteria</taxon>
        <taxon>Hyphomicrobiales</taxon>
        <taxon>Nitrobacteraceae</taxon>
        <taxon>Bradyrhizobium</taxon>
    </lineage>
</organism>
<dbReference type="EMBL" id="CP088282">
    <property type="protein sequence ID" value="UGY06037.1"/>
    <property type="molecule type" value="Genomic_DNA"/>
</dbReference>
<evidence type="ECO:0000313" key="1">
    <source>
        <dbReference type="EMBL" id="UGY06037.1"/>
    </source>
</evidence>
<evidence type="ECO:0000313" key="2">
    <source>
        <dbReference type="Proteomes" id="UP000692816"/>
    </source>
</evidence>
<protein>
    <submittedName>
        <fullName evidence="1">Uncharacterized protein</fullName>
    </submittedName>
</protein>
<reference evidence="1 2" key="1">
    <citation type="journal article" date="2021" name="Int. J. Syst. Evol. Microbiol.">
        <title>Bradyrhizobium septentrionale sp. nov. (sv. septentrionale) and Bradyrhizobium quebecense sp. nov. (sv. septentrionale) associated with legumes native to Canada possess rearranged symbiosis genes and numerous insertion sequences.</title>
        <authorList>
            <person name="Bromfield E.S.P."/>
            <person name="Cloutier S."/>
        </authorList>
    </citation>
    <scope>NUCLEOTIDE SEQUENCE [LARGE SCALE GENOMIC DNA]</scope>
    <source>
        <strain evidence="1 2">12S5</strain>
    </source>
</reference>
<keyword evidence="2" id="KW-1185">Reference proteome</keyword>
<accession>A0ACD3VHQ1</accession>
<sequence length="68" mass="7360">MTGEHDKGGQAGARVKDSRQDRLKLALRENLKRRKSQARGREDVASEPAQASLEDASRDDGGGSEPGR</sequence>
<name>A0ACD3VHQ1_9BRAD</name>
<proteinExistence type="predicted"/>